<dbReference type="Proteomes" id="UP000627166">
    <property type="component" value="Unassembled WGS sequence"/>
</dbReference>
<keyword evidence="4" id="KW-1185">Reference proteome</keyword>
<sequence>MKRYNVTVNGNIYQVEVEEVKGEFGTPTSIVESKPVAAEKVSKPAAAPSVKKSNASGEKIDSPMPGTIVKINVTEGAKVKKGDVLFVLEAMKMENEIMSSVDGTIAEINVSKGAAVNTGDVLAVIA</sequence>
<dbReference type="RefSeq" id="WP_191741483.1">
    <property type="nucleotide sequence ID" value="NZ_JACSQB010000152.1"/>
</dbReference>
<dbReference type="Pfam" id="PF00364">
    <property type="entry name" value="Biotin_lipoyl"/>
    <property type="match status" value="1"/>
</dbReference>
<protein>
    <submittedName>
        <fullName evidence="3">Biotin/lipoyl-binding protein</fullName>
    </submittedName>
</protein>
<dbReference type="PANTHER" id="PTHR45266">
    <property type="entry name" value="OXALOACETATE DECARBOXYLASE ALPHA CHAIN"/>
    <property type="match status" value="1"/>
</dbReference>
<dbReference type="InterPro" id="IPR000089">
    <property type="entry name" value="Biotin_lipoyl"/>
</dbReference>
<dbReference type="EMBL" id="JACSQB010000152">
    <property type="protein sequence ID" value="MBD8048536.1"/>
    <property type="molecule type" value="Genomic_DNA"/>
</dbReference>
<comment type="caution">
    <text evidence="3">The sequence shown here is derived from an EMBL/GenBank/DDBJ whole genome shotgun (WGS) entry which is preliminary data.</text>
</comment>
<dbReference type="PANTHER" id="PTHR45266:SF3">
    <property type="entry name" value="OXALOACETATE DECARBOXYLASE ALPHA CHAIN"/>
    <property type="match status" value="1"/>
</dbReference>
<evidence type="ECO:0000313" key="4">
    <source>
        <dbReference type="Proteomes" id="UP000627166"/>
    </source>
</evidence>
<dbReference type="SUPFAM" id="SSF51230">
    <property type="entry name" value="Single hybrid motif"/>
    <property type="match status" value="1"/>
</dbReference>
<dbReference type="CDD" id="cd06850">
    <property type="entry name" value="biotinyl_domain"/>
    <property type="match status" value="1"/>
</dbReference>
<evidence type="ECO:0000256" key="1">
    <source>
        <dbReference type="ARBA" id="ARBA00023267"/>
    </source>
</evidence>
<dbReference type="PROSITE" id="PS50968">
    <property type="entry name" value="BIOTINYL_LIPOYL"/>
    <property type="match status" value="1"/>
</dbReference>
<feature type="domain" description="Lipoyl-binding" evidence="2">
    <location>
        <begin position="50"/>
        <end position="126"/>
    </location>
</feature>
<name>A0ABR8YX64_9CLOT</name>
<evidence type="ECO:0000313" key="3">
    <source>
        <dbReference type="EMBL" id="MBD8048536.1"/>
    </source>
</evidence>
<dbReference type="InterPro" id="IPR011053">
    <property type="entry name" value="Single_hybrid_motif"/>
</dbReference>
<evidence type="ECO:0000259" key="2">
    <source>
        <dbReference type="PROSITE" id="PS50968"/>
    </source>
</evidence>
<accession>A0ABR8YX64</accession>
<keyword evidence="1" id="KW-0092">Biotin</keyword>
<dbReference type="Gene3D" id="2.40.50.100">
    <property type="match status" value="1"/>
</dbReference>
<dbReference type="InterPro" id="IPR050709">
    <property type="entry name" value="Biotin_Carboxyl_Carrier/Decarb"/>
</dbReference>
<dbReference type="InterPro" id="IPR001882">
    <property type="entry name" value="Biotin_BS"/>
</dbReference>
<reference evidence="3 4" key="1">
    <citation type="submission" date="2020-08" db="EMBL/GenBank/DDBJ databases">
        <title>A Genomic Blueprint of the Chicken Gut Microbiome.</title>
        <authorList>
            <person name="Gilroy R."/>
            <person name="Ravi A."/>
            <person name="Getino M."/>
            <person name="Pursley I."/>
            <person name="Horton D.L."/>
            <person name="Alikhan N.-F."/>
            <person name="Baker D."/>
            <person name="Gharbi K."/>
            <person name="Hall N."/>
            <person name="Watson M."/>
            <person name="Adriaenssens E.M."/>
            <person name="Foster-Nyarko E."/>
            <person name="Jarju S."/>
            <person name="Secka A."/>
            <person name="Antonio M."/>
            <person name="Oren A."/>
            <person name="Chaudhuri R."/>
            <person name="La Ragione R.M."/>
            <person name="Hildebrand F."/>
            <person name="Pallen M.J."/>
        </authorList>
    </citation>
    <scope>NUCLEOTIDE SEQUENCE [LARGE SCALE GENOMIC DNA]</scope>
    <source>
        <strain evidence="3 4">N37</strain>
    </source>
</reference>
<dbReference type="PROSITE" id="PS00188">
    <property type="entry name" value="BIOTIN"/>
    <property type="match status" value="1"/>
</dbReference>
<proteinExistence type="predicted"/>
<organism evidence="3 4">
    <name type="scientific">Clostridium faecium</name>
    <dbReference type="NCBI Taxonomy" id="2762223"/>
    <lineage>
        <taxon>Bacteria</taxon>
        <taxon>Bacillati</taxon>
        <taxon>Bacillota</taxon>
        <taxon>Clostridia</taxon>
        <taxon>Eubacteriales</taxon>
        <taxon>Clostridiaceae</taxon>
        <taxon>Clostridium</taxon>
    </lineage>
</organism>
<gene>
    <name evidence="3" type="ORF">H9637_16115</name>
</gene>